<dbReference type="InterPro" id="IPR043428">
    <property type="entry name" value="LivM-like"/>
</dbReference>
<sequence>MTTFNPTMRLGTLVPLLVFAALAMLPFVASALDQSFYVALFARIIIYAIAASALNLALGYGGLVSFGHALFLGLGSYAVGIPAFHEVSSGWVHLALTLLACGVVGYVTGLISLRTSGIAFIMITLAFAQMGYFLFVSLKQYGGDDGLSVTLTSRIGPLDLGDSVTVYFVALAVLAAVTWWLARLRNAPFGMALRGARQNPRRVHAVGLPVIRYQLTAYVISAMLCGLAGMLLANLNAFASPSTLAWAISGELIVMVVIGGMGTVFGPLLGALAFLGLEEVIKSFTEHWMLVFGPLILLIALMRNKGLVGLLQSLERRRPVAENGNSPVAAPRVRPAVKGGL</sequence>
<evidence type="ECO:0000256" key="4">
    <source>
        <dbReference type="ARBA" id="ARBA00022989"/>
    </source>
</evidence>
<evidence type="ECO:0000256" key="5">
    <source>
        <dbReference type="ARBA" id="ARBA00023136"/>
    </source>
</evidence>
<keyword evidence="9" id="KW-1185">Reference proteome</keyword>
<dbReference type="PANTHER" id="PTHR30482">
    <property type="entry name" value="HIGH-AFFINITY BRANCHED-CHAIN AMINO ACID TRANSPORT SYSTEM PERMEASE"/>
    <property type="match status" value="1"/>
</dbReference>
<feature type="transmembrane region" description="Helical" evidence="7">
    <location>
        <begin position="41"/>
        <end position="59"/>
    </location>
</feature>
<dbReference type="InterPro" id="IPR001851">
    <property type="entry name" value="ABC_transp_permease"/>
</dbReference>
<feature type="region of interest" description="Disordered" evidence="6">
    <location>
        <begin position="322"/>
        <end position="341"/>
    </location>
</feature>
<evidence type="ECO:0000313" key="9">
    <source>
        <dbReference type="Proteomes" id="UP001293718"/>
    </source>
</evidence>
<keyword evidence="3 7" id="KW-0812">Transmembrane</keyword>
<evidence type="ECO:0000256" key="7">
    <source>
        <dbReference type="SAM" id="Phobius"/>
    </source>
</evidence>
<evidence type="ECO:0000256" key="6">
    <source>
        <dbReference type="SAM" id="MobiDB-lite"/>
    </source>
</evidence>
<feature type="transmembrane region" description="Helical" evidence="7">
    <location>
        <begin position="287"/>
        <end position="304"/>
    </location>
</feature>
<dbReference type="EMBL" id="JAXOJX010000012">
    <property type="protein sequence ID" value="MDZ5456913.1"/>
    <property type="molecule type" value="Genomic_DNA"/>
</dbReference>
<feature type="transmembrane region" description="Helical" evidence="7">
    <location>
        <begin position="164"/>
        <end position="182"/>
    </location>
</feature>
<evidence type="ECO:0000256" key="2">
    <source>
        <dbReference type="ARBA" id="ARBA00022475"/>
    </source>
</evidence>
<dbReference type="CDD" id="cd06581">
    <property type="entry name" value="TM_PBP1_LivM_like"/>
    <property type="match status" value="1"/>
</dbReference>
<evidence type="ECO:0000313" key="8">
    <source>
        <dbReference type="EMBL" id="MDZ5456913.1"/>
    </source>
</evidence>
<organism evidence="8 9">
    <name type="scientific">Azohydromonas lata</name>
    <dbReference type="NCBI Taxonomy" id="45677"/>
    <lineage>
        <taxon>Bacteria</taxon>
        <taxon>Pseudomonadati</taxon>
        <taxon>Pseudomonadota</taxon>
        <taxon>Betaproteobacteria</taxon>
        <taxon>Burkholderiales</taxon>
        <taxon>Sphaerotilaceae</taxon>
        <taxon>Azohydromonas</taxon>
    </lineage>
</organism>
<reference evidence="8 9" key="1">
    <citation type="submission" date="2023-11" db="EMBL/GenBank/DDBJ databases">
        <title>Draft genome of Azohydromonas lata strain H1 (DSM1123), a polyhydroxyalkanoate producer.</title>
        <authorList>
            <person name="Traversa D."/>
            <person name="D'Addabbo P."/>
            <person name="Pazzani C."/>
            <person name="Manzari C."/>
            <person name="Chiara M."/>
            <person name="Scrascia M."/>
        </authorList>
    </citation>
    <scope>NUCLEOTIDE SEQUENCE [LARGE SCALE GENOMIC DNA]</scope>
    <source>
        <strain evidence="8 9">H1</strain>
    </source>
</reference>
<name>A0ABU5ICR0_9BURK</name>
<comment type="caution">
    <text evidence="8">The sequence shown here is derived from an EMBL/GenBank/DDBJ whole genome shotgun (WGS) entry which is preliminary data.</text>
</comment>
<keyword evidence="2" id="KW-1003">Cell membrane</keyword>
<proteinExistence type="predicted"/>
<keyword evidence="5 7" id="KW-0472">Membrane</keyword>
<feature type="transmembrane region" description="Helical" evidence="7">
    <location>
        <begin position="91"/>
        <end position="111"/>
    </location>
</feature>
<feature type="transmembrane region" description="Helical" evidence="7">
    <location>
        <begin position="118"/>
        <end position="138"/>
    </location>
</feature>
<comment type="subcellular location">
    <subcellularLocation>
        <location evidence="1">Cell membrane</location>
        <topology evidence="1">Multi-pass membrane protein</topology>
    </subcellularLocation>
</comment>
<dbReference type="RefSeq" id="WP_322465348.1">
    <property type="nucleotide sequence ID" value="NZ_JAXOJX010000012.1"/>
</dbReference>
<accession>A0ABU5ICR0</accession>
<keyword evidence="4 7" id="KW-1133">Transmembrane helix</keyword>
<dbReference type="PANTHER" id="PTHR30482:SF17">
    <property type="entry name" value="ABC TRANSPORTER ATP-BINDING PROTEIN"/>
    <property type="match status" value="1"/>
</dbReference>
<feature type="transmembrane region" description="Helical" evidence="7">
    <location>
        <begin position="203"/>
        <end position="232"/>
    </location>
</feature>
<dbReference type="Proteomes" id="UP001293718">
    <property type="component" value="Unassembled WGS sequence"/>
</dbReference>
<dbReference type="Pfam" id="PF02653">
    <property type="entry name" value="BPD_transp_2"/>
    <property type="match status" value="1"/>
</dbReference>
<evidence type="ECO:0000256" key="3">
    <source>
        <dbReference type="ARBA" id="ARBA00022692"/>
    </source>
</evidence>
<gene>
    <name evidence="8" type="ORF">SM757_10055</name>
</gene>
<evidence type="ECO:0000256" key="1">
    <source>
        <dbReference type="ARBA" id="ARBA00004651"/>
    </source>
</evidence>
<feature type="transmembrane region" description="Helical" evidence="7">
    <location>
        <begin position="66"/>
        <end position="85"/>
    </location>
</feature>
<feature type="transmembrane region" description="Helical" evidence="7">
    <location>
        <begin position="252"/>
        <end position="275"/>
    </location>
</feature>
<protein>
    <submittedName>
        <fullName evidence="8">Branched-chain amino acid ABC transporter permease</fullName>
    </submittedName>
</protein>